<evidence type="ECO:0000313" key="4">
    <source>
        <dbReference type="Proteomes" id="UP000555828"/>
    </source>
</evidence>
<feature type="coiled-coil region" evidence="1">
    <location>
        <begin position="942"/>
        <end position="969"/>
    </location>
</feature>
<reference evidence="3 4" key="1">
    <citation type="submission" date="2020-08" db="EMBL/GenBank/DDBJ databases">
        <title>Genomic Encyclopedia of Type Strains, Phase IV (KMG-IV): sequencing the most valuable type-strain genomes for metagenomic binning, comparative biology and taxonomic classification.</title>
        <authorList>
            <person name="Goeker M."/>
        </authorList>
    </citation>
    <scope>NUCLEOTIDE SEQUENCE [LARGE SCALE GENOMIC DNA]</scope>
    <source>
        <strain evidence="3 4">DSM 13481</strain>
    </source>
</reference>
<proteinExistence type="predicted"/>
<sequence>MGFLEDWKNDSNILRAYLKVRNALNGSLVESEAFEWEWNLEGKIKEIKSMIDIIAATDSKEDFFIPLYYYKIPKSSGKTRDYYYIPFDFQVLWISFLNIFGPPIDKIMPRYSFGNRMWRFLGKNLKTGKWEYSDYNVPSKEIYRSFNMSYKPFRRYQKIFLGNILRLELTDIEKELLNMEENLDGEAIWVHKKIKNKEKDFDVWKSKFPLFCYKNIDNCTSKIDKLFYMKIDIKRFFPSINIKNLLNNVKKILEFTSLSEDKNKIKNYLEKLLNFQIKGAFGNHDSPTNVGLPVGLLASGFMSNIYLFNLDVKMDELINEKFDNREIFGYFRYVDDIVLISSNFQTLINTAKDIEKDLKELGLSINLDKLKPSILNDYYKYCKAFLDKNTNDNNSFFNRVLNLLKLNDSNKINDDEEKFNENFLRIIFNEDDLVEIDSLRKMFLENFTLTRENYQDFQTTVFNEMSILSEKIFGLSTMKELLESFDRTRNLIRSYFDEDKIAPQTRRSFSAHLITKIVENALKHPLIFKSEQWCNLEKELKLEGFSNVIKLNEERENKVKIRTLIENALLDLEYAIINTPSKTKLYKRYIELIFLIYSNGDKFSDPCKNKIKKNYLVKILDFIEEKVMIENDGKAYLYLEFLKYINQVLRKNLYENVYIPEEFIRDINNVIKKILDGKKMSLFENNPMLVSELLDLITLLDFKNKKFKEKILKGAERISNENEYKKIINSKVSVYNLSTETKDDESLCYKLLINMFRAKRDDLESSKLILESVENNKNISEKLKAYMFFRMYSSLENKKLKEEILIKSLKVLEEIKDNDGINKLVQLLVKGTYDNILPDTASVKKTLKDLIDKTKEEPNRELILNNINEYLQVKCQRDKSDMGEISLTNFVKIAKLSYFQKLLLIYLLFEIQDFLEDDLDGIFKIKIDTKSFNKLSQEILGGKKELDKLDKKEEEKEKDEKEREEDIKKVIKVTSHEDSLTKKDKKRGLYWIIIQILKQEFLLESFSSQIELEKRNLFRDVWKELTENLIASSSIINKLSDAIGKYSYVDLKPYESSKKELKEIIRLELENIISQKQYTMNIRLPLIIYGKASLKPFLRIGIFQPTINYFAGNYKYINNDMSYKEPIVSMLRKEIIVALKVFQEKDIDLLIAPELSIPKDIEKDIIEWSKKTGKIAIYGTEYYLNNDEVSNRYVLLWPYNDIYLLKVHGLKKYFNNVERKYFKERNITIVEDDKIVIYSSENIGVFSILICYDALSLETLSFLKGYVDTIFVPAYNKDVNTYIGLADAMSKLVFCNFVIANTGVYGGSVVRIPYYDIHKREALTLEGNRIFGAQVVDIPIKHLQNYRKEISKMGEEPNDRKFKAFPPGYEYREI</sequence>
<dbReference type="InterPro" id="IPR000477">
    <property type="entry name" value="RT_dom"/>
</dbReference>
<dbReference type="InterPro" id="IPR036526">
    <property type="entry name" value="C-N_Hydrolase_sf"/>
</dbReference>
<dbReference type="RefSeq" id="WP_184619432.1">
    <property type="nucleotide sequence ID" value="NZ_JACHEX010000003.1"/>
</dbReference>
<dbReference type="Proteomes" id="UP000555828">
    <property type="component" value="Unassembled WGS sequence"/>
</dbReference>
<evidence type="ECO:0000259" key="2">
    <source>
        <dbReference type="PROSITE" id="PS50878"/>
    </source>
</evidence>
<accession>A0A841GGK0</accession>
<dbReference type="CDD" id="cd01646">
    <property type="entry name" value="RT_Bac_retron_I"/>
    <property type="match status" value="1"/>
</dbReference>
<feature type="domain" description="Reverse transcriptase" evidence="2">
    <location>
        <begin position="123"/>
        <end position="386"/>
    </location>
</feature>
<evidence type="ECO:0000313" key="3">
    <source>
        <dbReference type="EMBL" id="MBB6062796.1"/>
    </source>
</evidence>
<dbReference type="PROSITE" id="PS50878">
    <property type="entry name" value="RT_POL"/>
    <property type="match status" value="1"/>
</dbReference>
<comment type="caution">
    <text evidence="3">The sequence shown here is derived from an EMBL/GenBank/DDBJ whole genome shotgun (WGS) entry which is preliminary data.</text>
</comment>
<dbReference type="Pfam" id="PF00078">
    <property type="entry name" value="RVT_1"/>
    <property type="match status" value="1"/>
</dbReference>
<dbReference type="PANTHER" id="PTHR34047:SF8">
    <property type="entry name" value="PROTEIN YKFC"/>
    <property type="match status" value="1"/>
</dbReference>
<keyword evidence="4" id="KW-1185">Reference proteome</keyword>
<dbReference type="PANTHER" id="PTHR34047">
    <property type="entry name" value="NUCLEAR INTRON MATURASE 1, MITOCHONDRIAL-RELATED"/>
    <property type="match status" value="1"/>
</dbReference>
<name>A0A841GGK0_9BACT</name>
<keyword evidence="1" id="KW-0175">Coiled coil</keyword>
<dbReference type="SUPFAM" id="SSF56317">
    <property type="entry name" value="Carbon-nitrogen hydrolase"/>
    <property type="match status" value="1"/>
</dbReference>
<dbReference type="InterPro" id="IPR051083">
    <property type="entry name" value="GrpII_Intron_Splice-Mob/Def"/>
</dbReference>
<evidence type="ECO:0000256" key="1">
    <source>
        <dbReference type="SAM" id="Coils"/>
    </source>
</evidence>
<protein>
    <recommendedName>
        <fullName evidence="2">Reverse transcriptase domain-containing protein</fullName>
    </recommendedName>
</protein>
<organism evidence="3 4">
    <name type="scientific">Thermosipho japonicus</name>
    <dbReference type="NCBI Taxonomy" id="90323"/>
    <lineage>
        <taxon>Bacteria</taxon>
        <taxon>Thermotogati</taxon>
        <taxon>Thermotogota</taxon>
        <taxon>Thermotogae</taxon>
        <taxon>Thermotogales</taxon>
        <taxon>Fervidobacteriaceae</taxon>
        <taxon>Thermosipho</taxon>
    </lineage>
</organism>
<gene>
    <name evidence="3" type="ORF">HNP65_001248</name>
</gene>
<dbReference type="EMBL" id="JACHEX010000003">
    <property type="protein sequence ID" value="MBB6062796.1"/>
    <property type="molecule type" value="Genomic_DNA"/>
</dbReference>